<evidence type="ECO:0000313" key="1">
    <source>
        <dbReference type="EMBL" id="OHX20457.1"/>
    </source>
</evidence>
<accession>A0ABX3CED3</accession>
<organism evidence="1 2">
    <name type="scientific">Chromobacterium sphagni</name>
    <dbReference type="NCBI Taxonomy" id="1903179"/>
    <lineage>
        <taxon>Bacteria</taxon>
        <taxon>Pseudomonadati</taxon>
        <taxon>Pseudomonadota</taxon>
        <taxon>Betaproteobacteria</taxon>
        <taxon>Neisseriales</taxon>
        <taxon>Chromobacteriaceae</taxon>
        <taxon>Chromobacterium</taxon>
    </lineage>
</organism>
<name>A0ABX3CED3_9NEIS</name>
<sequence>MIIMLKLTVSHDFAGGAGQALAPQALIDELRLLSGLNVAEEAEKLLSLLIRLEDRPMSLADRQAGLRILNDACCVLQRRGDAAGGCHGAALRRLWRRLHEDCKLLARAGSGQSFGLFGNSKPQQEALALAMSSGWHLLRVHTLSYAPLFAGFWLDCHQLFAEVRGRGWEHRAPGGDQVALGAWYRRLLLLGMSSSNRLDPLRQRLLLDWTGEHGQALRLEALARRPDEVPCWLVMADADSPGRFADAQADAGGLGWLADASPVLDRLRERARGRQRQMTAAEWQMLARLEVEWRSPPQRKHHRLNQRNGQRVMLLAGFECCWRLARAGSPPDDAEPAQLLLANLSASGMRLCGDFGRQAVQAGAIVMFKRHGFGWQLGLVRWISLPGGAEPAECGVEFVGKRPLAVEAAAQTSHPDGVMEKGLLLYGERQFRQRGVLVLAGRQYQALRQFTLRGDDGGWLVRAQRLLQQTSLCQLMDVRLVEAAESAGSAASS</sequence>
<gene>
    <name evidence="1" type="ORF">BI344_08300</name>
</gene>
<keyword evidence="2" id="KW-1185">Reference proteome</keyword>
<evidence type="ECO:0008006" key="3">
    <source>
        <dbReference type="Google" id="ProtNLM"/>
    </source>
</evidence>
<dbReference type="Proteomes" id="UP000180280">
    <property type="component" value="Unassembled WGS sequence"/>
</dbReference>
<comment type="caution">
    <text evidence="1">The sequence shown here is derived from an EMBL/GenBank/DDBJ whole genome shotgun (WGS) entry which is preliminary data.</text>
</comment>
<proteinExistence type="predicted"/>
<dbReference type="EMBL" id="MKCT01000017">
    <property type="protein sequence ID" value="OHX20457.1"/>
    <property type="molecule type" value="Genomic_DNA"/>
</dbReference>
<dbReference type="RefSeq" id="WP_071112877.1">
    <property type="nucleotide sequence ID" value="NZ_MKCT01000017.1"/>
</dbReference>
<evidence type="ECO:0000313" key="2">
    <source>
        <dbReference type="Proteomes" id="UP000180280"/>
    </source>
</evidence>
<reference evidence="1 2" key="1">
    <citation type="submission" date="2016-09" db="EMBL/GenBank/DDBJ databases">
        <title>Chromobacterium muskegensis sp. nov., an insecticidal bacterium isolated from Sphagnum bogs.</title>
        <authorList>
            <person name="Sparks M.E."/>
            <person name="Blackburn M.B."/>
            <person name="Gundersen-Rindal D.E."/>
            <person name="Mitchell A."/>
            <person name="Farrar R."/>
            <person name="Kuhar D."/>
        </authorList>
    </citation>
    <scope>NUCLEOTIDE SEQUENCE [LARGE SCALE GENOMIC DNA]</scope>
    <source>
        <strain evidence="1 2">14B-1</strain>
    </source>
</reference>
<protein>
    <recommendedName>
        <fullName evidence="3">PilZ domain-containing protein</fullName>
    </recommendedName>
</protein>